<keyword evidence="5" id="KW-1185">Reference proteome</keyword>
<dbReference type="GO" id="GO:0009451">
    <property type="term" value="P:RNA modification"/>
    <property type="evidence" value="ECO:0007669"/>
    <property type="project" value="InterPro"/>
</dbReference>
<evidence type="ECO:0000256" key="2">
    <source>
        <dbReference type="PROSITE-ProRule" id="PRU00708"/>
    </source>
</evidence>
<accession>A0A843X358</accession>
<dbReference type="FunFam" id="1.25.40.10:FF:000073">
    <property type="entry name" value="Pentatricopeptide repeat-containing protein chloroplastic"/>
    <property type="match status" value="1"/>
</dbReference>
<organism evidence="4 5">
    <name type="scientific">Colocasia esculenta</name>
    <name type="common">Wild taro</name>
    <name type="synonym">Arum esculentum</name>
    <dbReference type="NCBI Taxonomy" id="4460"/>
    <lineage>
        <taxon>Eukaryota</taxon>
        <taxon>Viridiplantae</taxon>
        <taxon>Streptophyta</taxon>
        <taxon>Embryophyta</taxon>
        <taxon>Tracheophyta</taxon>
        <taxon>Spermatophyta</taxon>
        <taxon>Magnoliopsida</taxon>
        <taxon>Liliopsida</taxon>
        <taxon>Araceae</taxon>
        <taxon>Aroideae</taxon>
        <taxon>Colocasieae</taxon>
        <taxon>Colocasia</taxon>
    </lineage>
</organism>
<dbReference type="InterPro" id="IPR002885">
    <property type="entry name" value="PPR_rpt"/>
</dbReference>
<protein>
    <recommendedName>
        <fullName evidence="3">DYW domain-containing protein</fullName>
    </recommendedName>
</protein>
<dbReference type="EMBL" id="NMUH01005927">
    <property type="protein sequence ID" value="MQM14018.1"/>
    <property type="molecule type" value="Genomic_DNA"/>
</dbReference>
<feature type="repeat" description="PPR" evidence="2">
    <location>
        <begin position="385"/>
        <end position="419"/>
    </location>
</feature>
<sequence>MGRIRVQKGCLVAFPRFLFKEYHQGHVSAEVLAPILSECERLTSSEWSKFYPLSAQQLFALNEAQAREGKPAISPATFLDMNSIHLVNDPFKVWEERYKEDLVVSRVMFPFSCEGRPGGVSRVLLFPSGVKEDQPSWVLVLRPETLEVPVMDLQVGYWPDQPVVRSRVVASFLSDSCFATGCGSYLYPVWVMVRGGLAVVANSTILCVAPDILWFGYKWPAFGLGVTVVERTSGVKLVFIKVVLLFFGFVLEVSGGDDDDVCTGVPEAMTAASGQLLLSSPYYPAAASSLHQTPYRSGRRNPRNLVACQTRRQAAATSSEFGALLQSCIDARSLEEGRELHARIREAGFEKNRDLLPRLVKLYSVCGRAKEARQLFDGIPRREANVYLWTAMVTAYVENGLPSEAVGIFLDMLGRGVRPDWFTFSALLRASADLGSLPLAVRLHALATKFGHASQLSVVNALIHAYGSLGDLGSARWIFEKGAARDVISWTTLIHACSRLGNHEESLMLFSRMQSEDGLKPNGFTVVSVLPACSFFACLRKGQALHAYVIRNGLERSVVIGSALVSMYSRCGDPDHAYVVFNSFEDQQNVVVWTSMIEAFSINGKFDAAFNLFRSMQDRRLKPNSITLLVILYTCSHGGFVREGWEIFEAMREKFGIRPQVEHHACIVDMLGRAGRLDEAEKFIRRMKVRQTGSMFGSLLGACQMHCNLELGERLAHKLFELEPNNATNYVMLSNLYALVGRWDDVGRIRRLMVDKGLSKNAGCSWIEIKNKICVFGAHDRSHLESDSIYKMLEKLSNLIIKAGYVPSTKCVLLDVEEDDKKNLLCSHSERLAIAFGLLKAPPYVPIRIIKNLRVCEDCHEAIKLISKLSFLFGVSIDVDRVVSSDFLHQPPG</sequence>
<dbReference type="Proteomes" id="UP000652761">
    <property type="component" value="Unassembled WGS sequence"/>
</dbReference>
<dbReference type="Pfam" id="PF20431">
    <property type="entry name" value="E_motif"/>
    <property type="match status" value="1"/>
</dbReference>
<keyword evidence="1" id="KW-0677">Repeat</keyword>
<name>A0A843X358_COLES</name>
<dbReference type="FunFam" id="1.25.40.10:FF:001050">
    <property type="entry name" value="Pentatricopeptide repeat-containing protein At2g33760"/>
    <property type="match status" value="1"/>
</dbReference>
<dbReference type="AlphaFoldDB" id="A0A843X358"/>
<evidence type="ECO:0000259" key="3">
    <source>
        <dbReference type="Pfam" id="PF14432"/>
    </source>
</evidence>
<dbReference type="GO" id="GO:0008270">
    <property type="term" value="F:zinc ion binding"/>
    <property type="evidence" value="ECO:0007669"/>
    <property type="project" value="InterPro"/>
</dbReference>
<dbReference type="Pfam" id="PF13041">
    <property type="entry name" value="PPR_2"/>
    <property type="match status" value="3"/>
</dbReference>
<feature type="domain" description="DYW" evidence="3">
    <location>
        <begin position="804"/>
        <end position="869"/>
    </location>
</feature>
<dbReference type="PANTHER" id="PTHR24015">
    <property type="entry name" value="OS07G0578800 PROTEIN-RELATED"/>
    <property type="match status" value="1"/>
</dbReference>
<feature type="repeat" description="PPR" evidence="2">
    <location>
        <begin position="589"/>
        <end position="623"/>
    </location>
</feature>
<dbReference type="Pfam" id="PF14432">
    <property type="entry name" value="DYW_deaminase"/>
    <property type="match status" value="1"/>
</dbReference>
<dbReference type="Gene3D" id="1.25.40.10">
    <property type="entry name" value="Tetratricopeptide repeat domain"/>
    <property type="match status" value="3"/>
</dbReference>
<evidence type="ECO:0000256" key="1">
    <source>
        <dbReference type="ARBA" id="ARBA00022737"/>
    </source>
</evidence>
<dbReference type="InterPro" id="IPR011990">
    <property type="entry name" value="TPR-like_helical_dom_sf"/>
</dbReference>
<dbReference type="InterPro" id="IPR032867">
    <property type="entry name" value="DYW_dom"/>
</dbReference>
<dbReference type="OrthoDB" id="416832at2759"/>
<evidence type="ECO:0000313" key="4">
    <source>
        <dbReference type="EMBL" id="MQM14018.1"/>
    </source>
</evidence>
<reference evidence="4" key="1">
    <citation type="submission" date="2017-07" db="EMBL/GenBank/DDBJ databases">
        <title>Taro Niue Genome Assembly and Annotation.</title>
        <authorList>
            <person name="Atibalentja N."/>
            <person name="Keating K."/>
            <person name="Fields C.J."/>
        </authorList>
    </citation>
    <scope>NUCLEOTIDE SEQUENCE</scope>
    <source>
        <strain evidence="4">Niue_2</strain>
        <tissue evidence="4">Leaf</tissue>
    </source>
</reference>
<dbReference type="GO" id="GO:0003723">
    <property type="term" value="F:RNA binding"/>
    <property type="evidence" value="ECO:0007669"/>
    <property type="project" value="InterPro"/>
</dbReference>
<dbReference type="Pfam" id="PF01535">
    <property type="entry name" value="PPR"/>
    <property type="match status" value="3"/>
</dbReference>
<comment type="caution">
    <text evidence="4">The sequence shown here is derived from an EMBL/GenBank/DDBJ whole genome shotgun (WGS) entry which is preliminary data.</text>
</comment>
<dbReference type="PANTHER" id="PTHR24015:SF1903">
    <property type="entry name" value="OS05G0305300 PROTEIN"/>
    <property type="match status" value="1"/>
</dbReference>
<evidence type="ECO:0000313" key="5">
    <source>
        <dbReference type="Proteomes" id="UP000652761"/>
    </source>
</evidence>
<dbReference type="NCBIfam" id="TIGR00756">
    <property type="entry name" value="PPR"/>
    <property type="match status" value="3"/>
</dbReference>
<feature type="repeat" description="PPR" evidence="2">
    <location>
        <begin position="486"/>
        <end position="521"/>
    </location>
</feature>
<dbReference type="PROSITE" id="PS51375">
    <property type="entry name" value="PPR"/>
    <property type="match status" value="3"/>
</dbReference>
<gene>
    <name evidence="4" type="ORF">Taro_046946</name>
</gene>
<dbReference type="InterPro" id="IPR046848">
    <property type="entry name" value="E_motif"/>
</dbReference>
<dbReference type="InterPro" id="IPR046960">
    <property type="entry name" value="PPR_At4g14850-like_plant"/>
</dbReference>
<proteinExistence type="predicted"/>